<proteinExistence type="predicted"/>
<accession>A0A1E4SNT0</accession>
<evidence type="ECO:0000313" key="1">
    <source>
        <dbReference type="EMBL" id="ODV81181.1"/>
    </source>
</evidence>
<dbReference type="GeneID" id="30981552"/>
<gene>
    <name evidence="1" type="ORF">CANTADRAFT_25404</name>
</gene>
<evidence type="ECO:0000313" key="2">
    <source>
        <dbReference type="Proteomes" id="UP000094285"/>
    </source>
</evidence>
<name>A0A1E4SNT0_9ASCO</name>
<reference evidence="2" key="1">
    <citation type="submission" date="2016-05" db="EMBL/GenBank/DDBJ databases">
        <title>Comparative genomics of biotechnologically important yeasts.</title>
        <authorList>
            <consortium name="DOE Joint Genome Institute"/>
            <person name="Riley R."/>
            <person name="Haridas S."/>
            <person name="Wolfe K.H."/>
            <person name="Lopes M.R."/>
            <person name="Hittinger C.T."/>
            <person name="Goker M."/>
            <person name="Salamov A."/>
            <person name="Wisecaver J."/>
            <person name="Long T.M."/>
            <person name="Aerts A.L."/>
            <person name="Barry K."/>
            <person name="Choi C."/>
            <person name="Clum A."/>
            <person name="Coughlan A.Y."/>
            <person name="Deshpande S."/>
            <person name="Douglass A.P."/>
            <person name="Hanson S.J."/>
            <person name="Klenk H.-P."/>
            <person name="Labutti K."/>
            <person name="Lapidus A."/>
            <person name="Lindquist E."/>
            <person name="Lipzen A."/>
            <person name="Meier-Kolthoff J.P."/>
            <person name="Ohm R.A."/>
            <person name="Otillar R.P."/>
            <person name="Pangilinan J."/>
            <person name="Peng Y."/>
            <person name="Rokas A."/>
            <person name="Rosa C.A."/>
            <person name="Scheuner C."/>
            <person name="Sibirny A.A."/>
            <person name="Slot J.C."/>
            <person name="Stielow J.B."/>
            <person name="Sun H."/>
            <person name="Kurtzman C.P."/>
            <person name="Blackwell M."/>
            <person name="Grigoriev I.V."/>
            <person name="Jeffries T.W."/>
        </authorList>
    </citation>
    <scope>NUCLEOTIDE SEQUENCE [LARGE SCALE GENOMIC DNA]</scope>
    <source>
        <strain evidence="2">NRRL Y-17324</strain>
    </source>
</reference>
<dbReference type="RefSeq" id="XP_020066303.1">
    <property type="nucleotide sequence ID" value="XM_020207415.1"/>
</dbReference>
<sequence>MADSIASLLLDCNLQLELEEKQTSFNLIYKVQESSSLHLFLRLSGTKVTLLKSLKPDLTKNHRVLH</sequence>
<dbReference type="AlphaFoldDB" id="A0A1E4SNT0"/>
<organism evidence="1 2">
    <name type="scientific">Suhomyces tanzawaensis NRRL Y-17324</name>
    <dbReference type="NCBI Taxonomy" id="984487"/>
    <lineage>
        <taxon>Eukaryota</taxon>
        <taxon>Fungi</taxon>
        <taxon>Dikarya</taxon>
        <taxon>Ascomycota</taxon>
        <taxon>Saccharomycotina</taxon>
        <taxon>Pichiomycetes</taxon>
        <taxon>Debaryomycetaceae</taxon>
        <taxon>Suhomyces</taxon>
    </lineage>
</organism>
<dbReference type="Proteomes" id="UP000094285">
    <property type="component" value="Unassembled WGS sequence"/>
</dbReference>
<protein>
    <submittedName>
        <fullName evidence="1">Uncharacterized protein</fullName>
    </submittedName>
</protein>
<keyword evidence="2" id="KW-1185">Reference proteome</keyword>
<dbReference type="EMBL" id="KV453910">
    <property type="protein sequence ID" value="ODV81181.1"/>
    <property type="molecule type" value="Genomic_DNA"/>
</dbReference>